<name>A0AAW2HDE1_9NEOP</name>
<gene>
    <name evidence="8" type="ORF">PYX00_009906</name>
</gene>
<proteinExistence type="inferred from homology"/>
<dbReference type="SUPFAM" id="SSF55920">
    <property type="entry name" value="Creatinase/aminopeptidase"/>
    <property type="match status" value="1"/>
</dbReference>
<feature type="binding site" evidence="5">
    <location>
        <position position="146"/>
    </location>
    <ligand>
        <name>substrate</name>
    </ligand>
</feature>
<reference evidence="8" key="1">
    <citation type="journal article" date="2024" name="Gigascience">
        <title>Chromosome-level genome of the poultry shaft louse Menopon gallinae provides insight into the host-switching and adaptive evolution of parasitic lice.</title>
        <authorList>
            <person name="Xu Y."/>
            <person name="Ma L."/>
            <person name="Liu S."/>
            <person name="Liang Y."/>
            <person name="Liu Q."/>
            <person name="He Z."/>
            <person name="Tian L."/>
            <person name="Duan Y."/>
            <person name="Cai W."/>
            <person name="Li H."/>
            <person name="Song F."/>
        </authorList>
    </citation>
    <scope>NUCLEOTIDE SEQUENCE</scope>
    <source>
        <strain evidence="8">Cailab_2023a</strain>
    </source>
</reference>
<evidence type="ECO:0000313" key="8">
    <source>
        <dbReference type="EMBL" id="KAL0267715.1"/>
    </source>
</evidence>
<dbReference type="Pfam" id="PF00557">
    <property type="entry name" value="Peptidase_M24"/>
    <property type="match status" value="1"/>
</dbReference>
<dbReference type="InterPro" id="IPR036005">
    <property type="entry name" value="Creatinase/aminopeptidase-like"/>
</dbReference>
<evidence type="ECO:0000259" key="7">
    <source>
        <dbReference type="Pfam" id="PF00557"/>
    </source>
</evidence>
<dbReference type="PANTHER" id="PTHR43330">
    <property type="entry name" value="METHIONINE AMINOPEPTIDASE"/>
    <property type="match status" value="1"/>
</dbReference>
<evidence type="ECO:0000256" key="6">
    <source>
        <dbReference type="RuleBase" id="RU003653"/>
    </source>
</evidence>
<feature type="binding site" evidence="5">
    <location>
        <position position="300"/>
    </location>
    <ligand>
        <name>a divalent metal cation</name>
        <dbReference type="ChEBI" id="CHEBI:60240"/>
        <label>2</label>
        <note>catalytic</note>
    </ligand>
</feature>
<dbReference type="NCBIfam" id="TIGR00500">
    <property type="entry name" value="met_pdase_I"/>
    <property type="match status" value="1"/>
</dbReference>
<protein>
    <recommendedName>
        <fullName evidence="6">Methionine aminopeptidase</fullName>
        <ecNumber evidence="6">3.4.11.18</ecNumber>
    </recommendedName>
</protein>
<feature type="binding site" evidence="5">
    <location>
        <position position="237"/>
    </location>
    <ligand>
        <name>a divalent metal cation</name>
        <dbReference type="ChEBI" id="CHEBI:60240"/>
        <label>2</label>
        <note>catalytic</note>
    </ligand>
</feature>
<dbReference type="GO" id="GO:0006508">
    <property type="term" value="P:proteolysis"/>
    <property type="evidence" value="ECO:0007669"/>
    <property type="project" value="UniProtKB-KW"/>
</dbReference>
<feature type="domain" description="Peptidase M24" evidence="7">
    <location>
        <begin position="80"/>
        <end position="305"/>
    </location>
</feature>
<comment type="similarity">
    <text evidence="5">Belongs to the peptidase M24A family. Methionine aminopeptidase type 1 subfamily.</text>
</comment>
<keyword evidence="1 5" id="KW-0031">Aminopeptidase</keyword>
<sequence length="322" mass="35436">MSGINLSHLLIQGKHFKSLFVCNFATRRNEFGKYNIVMPEIVSEKLHVPRFIPCPPYIRRTTRDDIVPKLPEVKNSEEVEKMRKSCALAREVLDELGRHVKVGVTTDALDKIAHKMCIENNAYPSPLGFNGFPKSVCTSVNNVACHGIPDNRPLKNGDIINIDVSVYLNGYHGDCCGTYTVGDVDEKGLALIEATHICLQRAINACRDGEYFSVIGSVINKTALDLGFNVVPCFAGHGIGPYFHGPPDIIHIENDYPGKMMTGMTFTIEPVLTQGEPEILILEDGWTAVTVDNARAAQFEHTILINGPTAEILTLSKSDAVD</sequence>
<dbReference type="EC" id="3.4.11.18" evidence="6"/>
<comment type="caution">
    <text evidence="8">The sequence shown here is derived from an EMBL/GenBank/DDBJ whole genome shotgun (WGS) entry which is preliminary data.</text>
</comment>
<organism evidence="8">
    <name type="scientific">Menopon gallinae</name>
    <name type="common">poultry shaft louse</name>
    <dbReference type="NCBI Taxonomy" id="328185"/>
    <lineage>
        <taxon>Eukaryota</taxon>
        <taxon>Metazoa</taxon>
        <taxon>Ecdysozoa</taxon>
        <taxon>Arthropoda</taxon>
        <taxon>Hexapoda</taxon>
        <taxon>Insecta</taxon>
        <taxon>Pterygota</taxon>
        <taxon>Neoptera</taxon>
        <taxon>Paraneoptera</taxon>
        <taxon>Psocodea</taxon>
        <taxon>Troctomorpha</taxon>
        <taxon>Phthiraptera</taxon>
        <taxon>Amblycera</taxon>
        <taxon>Menoponidae</taxon>
        <taxon>Menopon</taxon>
    </lineage>
</organism>
<dbReference type="GO" id="GO:0046872">
    <property type="term" value="F:metal ion binding"/>
    <property type="evidence" value="ECO:0007669"/>
    <property type="project" value="UniProtKB-UniRule"/>
</dbReference>
<dbReference type="PRINTS" id="PR00599">
    <property type="entry name" value="MAPEPTIDASE"/>
</dbReference>
<evidence type="ECO:0000256" key="3">
    <source>
        <dbReference type="ARBA" id="ARBA00022723"/>
    </source>
</evidence>
<dbReference type="GO" id="GO:0004239">
    <property type="term" value="F:initiator methionyl aminopeptidase activity"/>
    <property type="evidence" value="ECO:0007669"/>
    <property type="project" value="UniProtKB-UniRule"/>
</dbReference>
<dbReference type="InterPro" id="IPR000994">
    <property type="entry name" value="Pept_M24"/>
</dbReference>
<dbReference type="InterPro" id="IPR001714">
    <property type="entry name" value="Pept_M24_MAP"/>
</dbReference>
<dbReference type="HAMAP" id="MF_01974">
    <property type="entry name" value="MetAP_1"/>
    <property type="match status" value="1"/>
</dbReference>
<dbReference type="InterPro" id="IPR002467">
    <property type="entry name" value="Pept_M24A_MAP1"/>
</dbReference>
<keyword evidence="4 5" id="KW-0378">Hydrolase</keyword>
<keyword evidence="2 5" id="KW-0645">Protease</keyword>
<dbReference type="PANTHER" id="PTHR43330:SF8">
    <property type="entry name" value="METHIONINE AMINOPEPTIDASE 1D, MITOCHONDRIAL"/>
    <property type="match status" value="1"/>
</dbReference>
<feature type="binding site" evidence="5">
    <location>
        <position position="174"/>
    </location>
    <ligand>
        <name>a divalent metal cation</name>
        <dbReference type="ChEBI" id="CHEBI:60240"/>
        <label>1</label>
    </ligand>
</feature>
<accession>A0AAW2HDE1</accession>
<evidence type="ECO:0000256" key="4">
    <source>
        <dbReference type="ARBA" id="ARBA00022801"/>
    </source>
</evidence>
<feature type="binding site" evidence="5">
    <location>
        <position position="300"/>
    </location>
    <ligand>
        <name>a divalent metal cation</name>
        <dbReference type="ChEBI" id="CHEBI:60240"/>
        <label>1</label>
    </ligand>
</feature>
<keyword evidence="3 5" id="KW-0479">Metal-binding</keyword>
<dbReference type="EMBL" id="JARGDH010000005">
    <property type="protein sequence ID" value="KAL0267715.1"/>
    <property type="molecule type" value="Genomic_DNA"/>
</dbReference>
<dbReference type="AlphaFoldDB" id="A0AAW2HDE1"/>
<feature type="binding site" evidence="5">
    <location>
        <position position="244"/>
    </location>
    <ligand>
        <name>substrate</name>
    </ligand>
</feature>
<evidence type="ECO:0000256" key="5">
    <source>
        <dbReference type="HAMAP-Rule" id="MF_03174"/>
    </source>
</evidence>
<dbReference type="Gene3D" id="3.90.230.10">
    <property type="entry name" value="Creatinase/methionine aminopeptidase superfamily"/>
    <property type="match status" value="1"/>
</dbReference>
<dbReference type="GO" id="GO:0070006">
    <property type="term" value="F:metalloaminopeptidase activity"/>
    <property type="evidence" value="ECO:0007669"/>
    <property type="project" value="UniProtKB-UniRule"/>
</dbReference>
<comment type="catalytic activity">
    <reaction evidence="5 6">
        <text>Release of N-terminal amino acids, preferentially methionine, from peptides and arylamides.</text>
        <dbReference type="EC" id="3.4.11.18"/>
    </reaction>
</comment>
<feature type="binding site" evidence="5">
    <location>
        <position position="163"/>
    </location>
    <ligand>
        <name>a divalent metal cation</name>
        <dbReference type="ChEBI" id="CHEBI:60240"/>
        <label>1</label>
    </ligand>
</feature>
<evidence type="ECO:0000256" key="2">
    <source>
        <dbReference type="ARBA" id="ARBA00022670"/>
    </source>
</evidence>
<comment type="function">
    <text evidence="6">Cotranslationally removes the N-terminal methionine from nascent proteins. The N-terminal methionine is often cleaved when the second residue in the primary sequence is small and uncharged (Met-Ala-, Cys, Gly, Pro, Ser, Thr, or Val).</text>
</comment>
<feature type="binding site" evidence="5">
    <location>
        <position position="269"/>
    </location>
    <ligand>
        <name>a divalent metal cation</name>
        <dbReference type="ChEBI" id="CHEBI:60240"/>
        <label>2</label>
        <note>catalytic</note>
    </ligand>
</feature>
<feature type="binding site" evidence="5">
    <location>
        <position position="174"/>
    </location>
    <ligand>
        <name>a divalent metal cation</name>
        <dbReference type="ChEBI" id="CHEBI:60240"/>
        <label>2</label>
        <note>catalytic</note>
    </ligand>
</feature>
<comment type="cofactor">
    <cofactor evidence="5">
        <name>Co(2+)</name>
        <dbReference type="ChEBI" id="CHEBI:48828"/>
    </cofactor>
    <cofactor evidence="5">
        <name>Zn(2+)</name>
        <dbReference type="ChEBI" id="CHEBI:29105"/>
    </cofactor>
    <cofactor evidence="5">
        <name>Mn(2+)</name>
        <dbReference type="ChEBI" id="CHEBI:29035"/>
    </cofactor>
    <cofactor evidence="5">
        <name>Fe(2+)</name>
        <dbReference type="ChEBI" id="CHEBI:29033"/>
    </cofactor>
    <text evidence="5">Binds 2 divalent metal cations per subunit. Has a high-affinity and a low affinity metal-binding site. The true nature of the physiological cofactor is under debate. The enzyme is active with cobalt, zinc, manganese or divalent iron ions. Most likely, methionine aminopeptidases function as mononuclear Fe(2+)-metalloproteases under physiological conditions, and the catalytically relevant metal-binding site has been assigned to the histidine-containing high-affinity site.</text>
</comment>
<dbReference type="CDD" id="cd01086">
    <property type="entry name" value="MetAP1"/>
    <property type="match status" value="1"/>
</dbReference>
<evidence type="ECO:0000256" key="1">
    <source>
        <dbReference type="ARBA" id="ARBA00022438"/>
    </source>
</evidence>